<evidence type="ECO:0000313" key="4">
    <source>
        <dbReference type="Proteomes" id="UP000315295"/>
    </source>
</evidence>
<dbReference type="STRING" id="106549.A0A540LSV1"/>
<dbReference type="AlphaFoldDB" id="A0A540LSV1"/>
<evidence type="ECO:0008006" key="5">
    <source>
        <dbReference type="Google" id="ProtNLM"/>
    </source>
</evidence>
<proteinExistence type="inferred from homology"/>
<dbReference type="PANTHER" id="PTHR33083">
    <property type="entry name" value="EXPRESSED PROTEIN"/>
    <property type="match status" value="1"/>
</dbReference>
<dbReference type="Proteomes" id="UP000315295">
    <property type="component" value="Unassembled WGS sequence"/>
</dbReference>
<sequence>MENRYGLIRQGSGVWRALRDGDFEEDDVWEVLKDRNNTCGKNMANGSKNSHVSILRHLPTASRMIPKPSSHNYGIGSSNTTNHEAKFLQQSAPVNIPDWSKAYGQKPNKASKNVSWRKYERDGDGDEGGDDGGRDSGDDYEVVVEEEEEEEEEYNSKVPPHEFIARRLARSQISSFSVFEGAGRTLKGRDLSKVRNAILIKTGFLESL</sequence>
<protein>
    <recommendedName>
        <fullName evidence="5">Senescence regulator S40</fullName>
    </recommendedName>
</protein>
<dbReference type="Pfam" id="PF04520">
    <property type="entry name" value="Senescence_reg"/>
    <property type="match status" value="1"/>
</dbReference>
<dbReference type="PANTHER" id="PTHR33083:SF82">
    <property type="entry name" value="SENESCENCE REGULATOR"/>
    <property type="match status" value="1"/>
</dbReference>
<comment type="caution">
    <text evidence="3">The sequence shown here is derived from an EMBL/GenBank/DDBJ whole genome shotgun (WGS) entry which is preliminary data.</text>
</comment>
<evidence type="ECO:0000256" key="1">
    <source>
        <dbReference type="ARBA" id="ARBA00034773"/>
    </source>
</evidence>
<feature type="compositionally biased region" description="Acidic residues" evidence="2">
    <location>
        <begin position="138"/>
        <end position="153"/>
    </location>
</feature>
<dbReference type="GO" id="GO:0010150">
    <property type="term" value="P:leaf senescence"/>
    <property type="evidence" value="ECO:0007669"/>
    <property type="project" value="UniProtKB-ARBA"/>
</dbReference>
<organism evidence="3 4">
    <name type="scientific">Malus baccata</name>
    <name type="common">Siberian crab apple</name>
    <name type="synonym">Pyrus baccata</name>
    <dbReference type="NCBI Taxonomy" id="106549"/>
    <lineage>
        <taxon>Eukaryota</taxon>
        <taxon>Viridiplantae</taxon>
        <taxon>Streptophyta</taxon>
        <taxon>Embryophyta</taxon>
        <taxon>Tracheophyta</taxon>
        <taxon>Spermatophyta</taxon>
        <taxon>Magnoliopsida</taxon>
        <taxon>eudicotyledons</taxon>
        <taxon>Gunneridae</taxon>
        <taxon>Pentapetalae</taxon>
        <taxon>rosids</taxon>
        <taxon>fabids</taxon>
        <taxon>Rosales</taxon>
        <taxon>Rosaceae</taxon>
        <taxon>Amygdaloideae</taxon>
        <taxon>Maleae</taxon>
        <taxon>Malus</taxon>
    </lineage>
</organism>
<comment type="similarity">
    <text evidence="1">Belongs to the senescence regulator S40 family.</text>
</comment>
<accession>A0A540LSV1</accession>
<feature type="region of interest" description="Disordered" evidence="2">
    <location>
        <begin position="98"/>
        <end position="157"/>
    </location>
</feature>
<dbReference type="InterPro" id="IPR007608">
    <property type="entry name" value="Senescence_reg_S40"/>
</dbReference>
<name>A0A540LSV1_MALBA</name>
<keyword evidence="4" id="KW-1185">Reference proteome</keyword>
<evidence type="ECO:0000313" key="3">
    <source>
        <dbReference type="EMBL" id="TQD89565.1"/>
    </source>
</evidence>
<gene>
    <name evidence="3" type="ORF">C1H46_024862</name>
</gene>
<reference evidence="3 4" key="1">
    <citation type="journal article" date="2019" name="G3 (Bethesda)">
        <title>Sequencing of a Wild Apple (Malus baccata) Genome Unravels the Differences Between Cultivated and Wild Apple Species Regarding Disease Resistance and Cold Tolerance.</title>
        <authorList>
            <person name="Chen X."/>
        </authorList>
    </citation>
    <scope>NUCLEOTIDE SEQUENCE [LARGE SCALE GENOMIC DNA]</scope>
    <source>
        <strain evidence="4">cv. Shandingzi</strain>
        <tissue evidence="3">Leaves</tissue>
    </source>
</reference>
<evidence type="ECO:0000256" key="2">
    <source>
        <dbReference type="SAM" id="MobiDB-lite"/>
    </source>
</evidence>
<dbReference type="EMBL" id="VIEB01000474">
    <property type="protein sequence ID" value="TQD89565.1"/>
    <property type="molecule type" value="Genomic_DNA"/>
</dbReference>